<organism evidence="9 10">
    <name type="scientific">Candidatus Protoclostridium stercorigallinarum</name>
    <dbReference type="NCBI Taxonomy" id="2838741"/>
    <lineage>
        <taxon>Bacteria</taxon>
        <taxon>Bacillati</taxon>
        <taxon>Bacillota</taxon>
        <taxon>Clostridia</taxon>
        <taxon>Candidatus Protoclostridium</taxon>
    </lineage>
</organism>
<dbReference type="Pfam" id="PF00171">
    <property type="entry name" value="Aldedh"/>
    <property type="match status" value="1"/>
</dbReference>
<feature type="domain" description="Aldehyde dehydrogenase" evidence="8">
    <location>
        <begin position="3"/>
        <end position="273"/>
    </location>
</feature>
<evidence type="ECO:0000256" key="4">
    <source>
        <dbReference type="ARBA" id="ARBA00022857"/>
    </source>
</evidence>
<dbReference type="EMBL" id="DXHS01000069">
    <property type="protein sequence ID" value="HIW02515.1"/>
    <property type="molecule type" value="Genomic_DNA"/>
</dbReference>
<evidence type="ECO:0000259" key="8">
    <source>
        <dbReference type="Pfam" id="PF00171"/>
    </source>
</evidence>
<dbReference type="GO" id="GO:0050661">
    <property type="term" value="F:NADP binding"/>
    <property type="evidence" value="ECO:0007669"/>
    <property type="project" value="InterPro"/>
</dbReference>
<accession>A0A9D1PZK4</accession>
<comment type="catalytic activity">
    <reaction evidence="6 7">
        <text>L-glutamate 5-semialdehyde + phosphate + NADP(+) = L-glutamyl 5-phosphate + NADPH + H(+)</text>
        <dbReference type="Rhea" id="RHEA:19541"/>
        <dbReference type="ChEBI" id="CHEBI:15378"/>
        <dbReference type="ChEBI" id="CHEBI:43474"/>
        <dbReference type="ChEBI" id="CHEBI:57783"/>
        <dbReference type="ChEBI" id="CHEBI:58066"/>
        <dbReference type="ChEBI" id="CHEBI:58274"/>
        <dbReference type="ChEBI" id="CHEBI:58349"/>
        <dbReference type="EC" id="1.2.1.41"/>
    </reaction>
</comment>
<evidence type="ECO:0000256" key="5">
    <source>
        <dbReference type="ARBA" id="ARBA00023002"/>
    </source>
</evidence>
<dbReference type="PIRSF" id="PIRSF000151">
    <property type="entry name" value="GPR"/>
    <property type="match status" value="1"/>
</dbReference>
<comment type="similarity">
    <text evidence="7">Belongs to the gamma-glutamyl phosphate reductase family.</text>
</comment>
<dbReference type="InterPro" id="IPR015590">
    <property type="entry name" value="Aldehyde_DH_dom"/>
</dbReference>
<keyword evidence="3 7" id="KW-0641">Proline biosynthesis</keyword>
<dbReference type="Gene3D" id="3.40.605.10">
    <property type="entry name" value="Aldehyde Dehydrogenase, Chain A, domain 1"/>
    <property type="match status" value="1"/>
</dbReference>
<dbReference type="AlphaFoldDB" id="A0A9D1PZK4"/>
<evidence type="ECO:0000256" key="1">
    <source>
        <dbReference type="ARBA" id="ARBA00004985"/>
    </source>
</evidence>
<comment type="function">
    <text evidence="7">Catalyzes the NADPH-dependent reduction of L-glutamate 5-phosphate into L-glutamate 5-semialdehyde and phosphate. The product spontaneously undergoes cyclization to form 1-pyrroline-5-carboxylate.</text>
</comment>
<dbReference type="PANTHER" id="PTHR11063:SF8">
    <property type="entry name" value="DELTA-1-PYRROLINE-5-CARBOXYLATE SYNTHASE"/>
    <property type="match status" value="1"/>
</dbReference>
<proteinExistence type="inferred from homology"/>
<reference evidence="9" key="1">
    <citation type="journal article" date="2021" name="PeerJ">
        <title>Extensive microbial diversity within the chicken gut microbiome revealed by metagenomics and culture.</title>
        <authorList>
            <person name="Gilroy R."/>
            <person name="Ravi A."/>
            <person name="Getino M."/>
            <person name="Pursley I."/>
            <person name="Horton D.L."/>
            <person name="Alikhan N.F."/>
            <person name="Baker D."/>
            <person name="Gharbi K."/>
            <person name="Hall N."/>
            <person name="Watson M."/>
            <person name="Adriaenssens E.M."/>
            <person name="Foster-Nyarko E."/>
            <person name="Jarju S."/>
            <person name="Secka A."/>
            <person name="Antonio M."/>
            <person name="Oren A."/>
            <person name="Chaudhuri R.R."/>
            <person name="La Ragione R."/>
            <person name="Hildebrand F."/>
            <person name="Pallen M.J."/>
        </authorList>
    </citation>
    <scope>NUCLEOTIDE SEQUENCE</scope>
    <source>
        <strain evidence="9">12435</strain>
    </source>
</reference>
<dbReference type="GO" id="GO:0055129">
    <property type="term" value="P:L-proline biosynthetic process"/>
    <property type="evidence" value="ECO:0007669"/>
    <property type="project" value="UniProtKB-UniRule"/>
</dbReference>
<dbReference type="NCBIfam" id="NF001221">
    <property type="entry name" value="PRK00197.1"/>
    <property type="match status" value="1"/>
</dbReference>
<evidence type="ECO:0000256" key="7">
    <source>
        <dbReference type="HAMAP-Rule" id="MF_00412"/>
    </source>
</evidence>
<keyword evidence="4 7" id="KW-0521">NADP</keyword>
<evidence type="ECO:0000256" key="3">
    <source>
        <dbReference type="ARBA" id="ARBA00022650"/>
    </source>
</evidence>
<evidence type="ECO:0000256" key="6">
    <source>
        <dbReference type="ARBA" id="ARBA00049024"/>
    </source>
</evidence>
<comment type="subcellular location">
    <subcellularLocation>
        <location evidence="7">Cytoplasm</location>
    </subcellularLocation>
</comment>
<evidence type="ECO:0000313" key="10">
    <source>
        <dbReference type="Proteomes" id="UP000823990"/>
    </source>
</evidence>
<evidence type="ECO:0000256" key="2">
    <source>
        <dbReference type="ARBA" id="ARBA00022605"/>
    </source>
</evidence>
<comment type="pathway">
    <text evidence="1 7">Amino-acid biosynthesis; L-proline biosynthesis; L-glutamate 5-semialdehyde from L-glutamate: step 2/2.</text>
</comment>
<dbReference type="CDD" id="cd07079">
    <property type="entry name" value="ALDH_F18-19_ProA-GPR"/>
    <property type="match status" value="1"/>
</dbReference>
<dbReference type="PANTHER" id="PTHR11063">
    <property type="entry name" value="GLUTAMATE SEMIALDEHYDE DEHYDROGENASE"/>
    <property type="match status" value="1"/>
</dbReference>
<dbReference type="NCBIfam" id="TIGR00407">
    <property type="entry name" value="proA"/>
    <property type="match status" value="1"/>
</dbReference>
<dbReference type="InterPro" id="IPR020593">
    <property type="entry name" value="G-glutamylP_reductase_CS"/>
</dbReference>
<evidence type="ECO:0000313" key="9">
    <source>
        <dbReference type="EMBL" id="HIW02515.1"/>
    </source>
</evidence>
<gene>
    <name evidence="7" type="primary">proA</name>
    <name evidence="9" type="ORF">H9892_04165</name>
</gene>
<dbReference type="InterPro" id="IPR016161">
    <property type="entry name" value="Ald_DH/histidinol_DH"/>
</dbReference>
<dbReference type="Gene3D" id="3.40.309.10">
    <property type="entry name" value="Aldehyde Dehydrogenase, Chain A, domain 2"/>
    <property type="match status" value="1"/>
</dbReference>
<reference evidence="9" key="2">
    <citation type="submission" date="2021-04" db="EMBL/GenBank/DDBJ databases">
        <authorList>
            <person name="Gilroy R."/>
        </authorList>
    </citation>
    <scope>NUCLEOTIDE SEQUENCE</scope>
    <source>
        <strain evidence="9">12435</strain>
    </source>
</reference>
<dbReference type="PROSITE" id="PS01223">
    <property type="entry name" value="PROA"/>
    <property type="match status" value="1"/>
</dbReference>
<dbReference type="GO" id="GO:0004350">
    <property type="term" value="F:glutamate-5-semialdehyde dehydrogenase activity"/>
    <property type="evidence" value="ECO:0007669"/>
    <property type="project" value="UniProtKB-UniRule"/>
</dbReference>
<protein>
    <recommendedName>
        <fullName evidence="7">Gamma-glutamyl phosphate reductase</fullName>
        <shortName evidence="7">GPR</shortName>
        <ecNumber evidence="7">1.2.1.41</ecNumber>
    </recommendedName>
    <alternativeName>
        <fullName evidence="7">Glutamate-5-semialdehyde dehydrogenase</fullName>
    </alternativeName>
    <alternativeName>
        <fullName evidence="7">Glutamyl-gamma-semialdehyde dehydrogenase</fullName>
        <shortName evidence="7">GSA dehydrogenase</shortName>
    </alternativeName>
</protein>
<dbReference type="Proteomes" id="UP000823990">
    <property type="component" value="Unassembled WGS sequence"/>
</dbReference>
<dbReference type="InterPro" id="IPR016162">
    <property type="entry name" value="Ald_DH_N"/>
</dbReference>
<dbReference type="HAMAP" id="MF_00412">
    <property type="entry name" value="ProA"/>
    <property type="match status" value="1"/>
</dbReference>
<comment type="caution">
    <text evidence="9">The sequence shown here is derived from an EMBL/GenBank/DDBJ whole genome shotgun (WGS) entry which is preliminary data.</text>
</comment>
<dbReference type="EC" id="1.2.1.41" evidence="7"/>
<dbReference type="GO" id="GO:0005737">
    <property type="term" value="C:cytoplasm"/>
    <property type="evidence" value="ECO:0007669"/>
    <property type="project" value="UniProtKB-SubCell"/>
</dbReference>
<dbReference type="SUPFAM" id="SSF53720">
    <property type="entry name" value="ALDH-like"/>
    <property type="match status" value="1"/>
</dbReference>
<name>A0A9D1PZK4_9FIRM</name>
<dbReference type="InterPro" id="IPR000965">
    <property type="entry name" value="GPR_dom"/>
</dbReference>
<keyword evidence="2 7" id="KW-0028">Amino-acid biosynthesis</keyword>
<dbReference type="InterPro" id="IPR012134">
    <property type="entry name" value="Glu-5-SA_DH"/>
</dbReference>
<sequence length="417" mass="45028">MKTVAETCKAAKENVAYPALLSSEDKNRMLAVIADALEADSSSILAANAEDIERGKELPAHIIDRLRLTDERIKGIAEGIRQIIALDDPVGKVLAHWVNHAGLEISRVSTPLGVIGIIYEARPNVTCDVAALCIKTGNAVVLRGSKDAYVTNSELVRSMKNALEKNGFESGFIQLIEDTTRKGAEDFMHADEYVDVLVPRGSANLIQTTKKNATIPVIETGAGNCHLYLEKTGDISMAKDILLNGKLQRPSVCNALESMLVDREIASEALPVLLGALLDKNVTIHACAETMSACPSLADKLIPAGDDDYGREYLGYEISCKLVSGAEEAIAHINKYGTHHSDVIITKDEAAAEKFRREVDSAAVYVNASTRFTDGFEFGFGAELGISTQKLHARGPLGPEQLTSFKYIVTGNGQCRK</sequence>
<keyword evidence="7" id="KW-0963">Cytoplasm</keyword>
<keyword evidence="5 7" id="KW-0560">Oxidoreductase</keyword>
<dbReference type="FunFam" id="3.40.309.10:FF:000006">
    <property type="entry name" value="Gamma-glutamyl phosphate reductase"/>
    <property type="match status" value="1"/>
</dbReference>
<dbReference type="InterPro" id="IPR016163">
    <property type="entry name" value="Ald_DH_C"/>
</dbReference>